<reference evidence="2 3" key="1">
    <citation type="journal article" date="2008" name="BMC Genomics">
        <title>Complete genome of Phenylobacterium zucineum - a novel facultative intracellular bacterium isolated from human erythroleukemia cell line K562.</title>
        <authorList>
            <person name="Luo Y."/>
            <person name="Xu X."/>
            <person name="Ding Z."/>
            <person name="Liu Z."/>
            <person name="Zhang B."/>
            <person name="Yan Z."/>
            <person name="Sun J."/>
            <person name="Hu S."/>
            <person name="Hu X."/>
        </authorList>
    </citation>
    <scope>NUCLEOTIDE SEQUENCE [LARGE SCALE GENOMIC DNA]</scope>
    <source>
        <strain evidence="2 3">HLK1</strain>
    </source>
</reference>
<keyword evidence="3" id="KW-1185">Reference proteome</keyword>
<gene>
    <name evidence="2" type="ordered locus">PHZ_c0480</name>
</gene>
<dbReference type="KEGG" id="pzu:PHZ_c0480"/>
<evidence type="ECO:0000313" key="3">
    <source>
        <dbReference type="Proteomes" id="UP000001868"/>
    </source>
</evidence>
<dbReference type="eggNOG" id="ENOG50337BN">
    <property type="taxonomic scope" value="Bacteria"/>
</dbReference>
<feature type="transmembrane region" description="Helical" evidence="1">
    <location>
        <begin position="61"/>
        <end position="83"/>
    </location>
</feature>
<dbReference type="EMBL" id="CP000747">
    <property type="protein sequence ID" value="ACG76894.1"/>
    <property type="molecule type" value="Genomic_DNA"/>
</dbReference>
<accession>B4REF2</accession>
<dbReference type="Proteomes" id="UP000001868">
    <property type="component" value="Chromosome"/>
</dbReference>
<evidence type="ECO:0000256" key="1">
    <source>
        <dbReference type="SAM" id="Phobius"/>
    </source>
</evidence>
<evidence type="ECO:0008006" key="4">
    <source>
        <dbReference type="Google" id="ProtNLM"/>
    </source>
</evidence>
<dbReference type="HOGENOM" id="CLU_610915_0_0_5"/>
<keyword evidence="1" id="KW-0472">Membrane</keyword>
<feature type="transmembrane region" description="Helical" evidence="1">
    <location>
        <begin position="189"/>
        <end position="209"/>
    </location>
</feature>
<name>B4REF2_PHEZH</name>
<feature type="transmembrane region" description="Helical" evidence="1">
    <location>
        <begin position="145"/>
        <end position="161"/>
    </location>
</feature>
<feature type="transmembrane region" description="Helical" evidence="1">
    <location>
        <begin position="422"/>
        <end position="439"/>
    </location>
</feature>
<protein>
    <recommendedName>
        <fullName evidence="4">Glycosyltransferase RgtA/B/C/D-like domain-containing protein</fullName>
    </recommendedName>
</protein>
<keyword evidence="1" id="KW-1133">Transmembrane helix</keyword>
<proteinExistence type="predicted"/>
<dbReference type="AlphaFoldDB" id="B4REF2"/>
<evidence type="ECO:0000313" key="2">
    <source>
        <dbReference type="EMBL" id="ACG76894.1"/>
    </source>
</evidence>
<organism evidence="2 3">
    <name type="scientific">Phenylobacterium zucineum (strain HLK1)</name>
    <dbReference type="NCBI Taxonomy" id="450851"/>
    <lineage>
        <taxon>Bacteria</taxon>
        <taxon>Pseudomonadati</taxon>
        <taxon>Pseudomonadota</taxon>
        <taxon>Alphaproteobacteria</taxon>
        <taxon>Caulobacterales</taxon>
        <taxon>Caulobacteraceae</taxon>
        <taxon>Phenylobacterium</taxon>
    </lineage>
</organism>
<feature type="transmembrane region" description="Helical" evidence="1">
    <location>
        <begin position="167"/>
        <end position="182"/>
    </location>
</feature>
<keyword evidence="1" id="KW-0812">Transmembrane</keyword>
<dbReference type="RefSeq" id="WP_012521042.1">
    <property type="nucleotide sequence ID" value="NC_011144.1"/>
</dbReference>
<feature type="transmembrane region" description="Helical" evidence="1">
    <location>
        <begin position="370"/>
        <end position="388"/>
    </location>
</feature>
<sequence>MAPAILWFLALAGGYALILGLNYPGHMSVDTIISLAEGRSGVRRVFGPPLFSSFLGFFDRIVTGSGAYVVAAALVLVGAWAGLPSLRRRVAWIAPLVLAAAFAAPQVAIYQGIVWKDVLFANFAIAGFVALAHACRRWDAARPRLALLALAFLLMAVATLLRQNGALIVVLCAAVLAWTARGEGWRRALAWAAAGFVVPLVLAAGINAVTPVKDPPGKNRNVGLRLLQGYDIAGALADDPDRPLRALEADNLAAAASLRVEAPKYYSPERIDALLGSKTLGKALVSYETPTIGRQWVQTLTEDPLGYLERRWDVYRWVFLTPDIDRCLPVHVGVAGPPQLMDELGIAPRADRDDNRLWNYVTWWLDTPGLSHPVFAAVAALVAAFLLVRREAADVAMAGLMLSALGFAASFFVISLACDYRYLYFLDLTAITGLVYVALDPRLRSRNA</sequence>
<feature type="transmembrane region" description="Helical" evidence="1">
    <location>
        <begin position="90"/>
        <end position="113"/>
    </location>
</feature>
<feature type="transmembrane region" description="Helical" evidence="1">
    <location>
        <begin position="395"/>
        <end position="416"/>
    </location>
</feature>
<dbReference type="OrthoDB" id="7184602at2"/>
<feature type="transmembrane region" description="Helical" evidence="1">
    <location>
        <begin position="119"/>
        <end position="138"/>
    </location>
</feature>